<dbReference type="SUPFAM" id="SSF53067">
    <property type="entry name" value="Actin-like ATPase domain"/>
    <property type="match status" value="1"/>
</dbReference>
<dbReference type="Gene3D" id="3.30.420.40">
    <property type="match status" value="1"/>
</dbReference>
<dbReference type="InterPro" id="IPR043129">
    <property type="entry name" value="ATPase_NBD"/>
</dbReference>
<dbReference type="GeneTree" id="ENSGT00940000154551"/>
<proteinExistence type="predicted"/>
<sequence length="377" mass="43093">MGESYIISIDFETTYSGYAFSLTSREEEVDPHVKFWGEEVGLETPKTPTCILFDEHQQFVSFGYEARQTYLKNSGKEFREKFFFDCFKMSLYGKKVTTDLTIKAPNGREMKTLVIFTEALRFLKEYFTTSDFIWVHSAKQFMREAATQAGIETEGTENKLVFALQPEAASVYYKKLPSEDNLNINDLHSSSFSQLPLRVSRGTIDITVHEDIEYFKQGQGASFDEGLIKISNITKSLRGILYKTRSNKYILLVGGFAESRILCVTGAFDNCKVLCQFRPKEVILKGAVEFGRNQGTVVLRKSDYTYGVSFSEPFKKLKHSAVETYTNKDGVVFCHNRFDKLVEIDEDVEIQFDFIEMTAIGTDRQSGLFDCICWPVT</sequence>
<dbReference type="PANTHER" id="PTHR14187:SF5">
    <property type="entry name" value="HEAT SHOCK 70 KDA PROTEIN 12A"/>
    <property type="match status" value="1"/>
</dbReference>
<dbReference type="STRING" id="8081.ENSPREP00000026603"/>
<name>A0A3P9PYC7_POERE</name>
<evidence type="ECO:0000313" key="2">
    <source>
        <dbReference type="Proteomes" id="UP000242638"/>
    </source>
</evidence>
<reference evidence="1" key="3">
    <citation type="submission" date="2025-09" db="UniProtKB">
        <authorList>
            <consortium name="Ensembl"/>
        </authorList>
    </citation>
    <scope>IDENTIFICATION</scope>
    <source>
        <strain evidence="1">Guanapo</strain>
    </source>
</reference>
<dbReference type="Bgee" id="ENSPREG00000017984">
    <property type="expression patterns" value="Expressed in caudal fin"/>
</dbReference>
<dbReference type="OMA" id="MSCAIRY"/>
<dbReference type="Proteomes" id="UP000242638">
    <property type="component" value="Unassembled WGS sequence"/>
</dbReference>
<dbReference type="AlphaFoldDB" id="A0A3P9PYC7"/>
<reference evidence="1" key="2">
    <citation type="submission" date="2025-08" db="UniProtKB">
        <authorList>
            <consortium name="Ensembl"/>
        </authorList>
    </citation>
    <scope>IDENTIFICATION</scope>
    <source>
        <strain evidence="1">Guanapo</strain>
    </source>
</reference>
<organism evidence="1 2">
    <name type="scientific">Poecilia reticulata</name>
    <name type="common">Guppy</name>
    <name type="synonym">Acanthophacelus reticulatus</name>
    <dbReference type="NCBI Taxonomy" id="8081"/>
    <lineage>
        <taxon>Eukaryota</taxon>
        <taxon>Metazoa</taxon>
        <taxon>Chordata</taxon>
        <taxon>Craniata</taxon>
        <taxon>Vertebrata</taxon>
        <taxon>Euteleostomi</taxon>
        <taxon>Actinopterygii</taxon>
        <taxon>Neopterygii</taxon>
        <taxon>Teleostei</taxon>
        <taxon>Neoteleostei</taxon>
        <taxon>Acanthomorphata</taxon>
        <taxon>Ovalentaria</taxon>
        <taxon>Atherinomorphae</taxon>
        <taxon>Cyprinodontiformes</taxon>
        <taxon>Poeciliidae</taxon>
        <taxon>Poeciliinae</taxon>
        <taxon>Poecilia</taxon>
    </lineage>
</organism>
<evidence type="ECO:0000313" key="1">
    <source>
        <dbReference type="Ensembl" id="ENSPREP00000026603.1"/>
    </source>
</evidence>
<accession>A0A3P9PYC7</accession>
<protein>
    <submittedName>
        <fullName evidence="1">Uncharacterized protein</fullName>
    </submittedName>
</protein>
<reference evidence="2" key="1">
    <citation type="submission" date="2013-11" db="EMBL/GenBank/DDBJ databases">
        <title>The genomic landscape of the Guanapo guppy.</title>
        <authorList>
            <person name="Kuenstner A."/>
            <person name="Dreyer C."/>
        </authorList>
    </citation>
    <scope>NUCLEOTIDE SEQUENCE</scope>
    <source>
        <strain evidence="2">Guanapo</strain>
    </source>
</reference>
<dbReference type="PANTHER" id="PTHR14187">
    <property type="entry name" value="ALPHA KINASE/ELONGATION FACTOR 2 KINASE"/>
    <property type="match status" value="1"/>
</dbReference>
<keyword evidence="2" id="KW-1185">Reference proteome</keyword>
<dbReference type="Ensembl" id="ENSPRET00000026882.1">
    <property type="protein sequence ID" value="ENSPREP00000026603.1"/>
    <property type="gene ID" value="ENSPREG00000017984.1"/>
</dbReference>